<proteinExistence type="predicted"/>
<feature type="transmembrane region" description="Helical" evidence="1">
    <location>
        <begin position="6"/>
        <end position="28"/>
    </location>
</feature>
<dbReference type="EMBL" id="PTIS01000004">
    <property type="protein sequence ID" value="PPK48792.1"/>
    <property type="molecule type" value="Genomic_DNA"/>
</dbReference>
<evidence type="ECO:0000313" key="2">
    <source>
        <dbReference type="EMBL" id="PPK48792.1"/>
    </source>
</evidence>
<comment type="caution">
    <text evidence="2">The sequence shown here is derived from an EMBL/GenBank/DDBJ whole genome shotgun (WGS) entry which is preliminary data.</text>
</comment>
<dbReference type="RefSeq" id="WP_104409524.1">
    <property type="nucleotide sequence ID" value="NZ_PTIS01000004.1"/>
</dbReference>
<dbReference type="OrthoDB" id="1926841at2"/>
<name>A0A2S6FYT8_9CLOT</name>
<dbReference type="Proteomes" id="UP000239863">
    <property type="component" value="Unassembled WGS sequence"/>
</dbReference>
<reference evidence="2 3" key="1">
    <citation type="submission" date="2018-02" db="EMBL/GenBank/DDBJ databases">
        <title>Genomic Encyclopedia of Archaeal and Bacterial Type Strains, Phase II (KMG-II): from individual species to whole genera.</title>
        <authorList>
            <person name="Goeker M."/>
        </authorList>
    </citation>
    <scope>NUCLEOTIDE SEQUENCE [LARGE SCALE GENOMIC DNA]</scope>
    <source>
        <strain evidence="2 3">DSM 15099</strain>
    </source>
</reference>
<feature type="transmembrane region" description="Helical" evidence="1">
    <location>
        <begin position="49"/>
        <end position="71"/>
    </location>
</feature>
<dbReference type="AlphaFoldDB" id="A0A2S6FYT8"/>
<keyword evidence="1" id="KW-0812">Transmembrane</keyword>
<feature type="transmembrane region" description="Helical" evidence="1">
    <location>
        <begin position="77"/>
        <end position="97"/>
    </location>
</feature>
<accession>A0A2S6FYT8</accession>
<protein>
    <recommendedName>
        <fullName evidence="4">DUF5673 domain-containing protein</fullName>
    </recommendedName>
</protein>
<evidence type="ECO:0000313" key="3">
    <source>
        <dbReference type="Proteomes" id="UP000239863"/>
    </source>
</evidence>
<keyword evidence="1" id="KW-0472">Membrane</keyword>
<organism evidence="2 3">
    <name type="scientific">Clostridium algidicarnis DSM 15099</name>
    <dbReference type="NCBI Taxonomy" id="1121295"/>
    <lineage>
        <taxon>Bacteria</taxon>
        <taxon>Bacillati</taxon>
        <taxon>Bacillota</taxon>
        <taxon>Clostridia</taxon>
        <taxon>Eubacteriales</taxon>
        <taxon>Clostridiaceae</taxon>
        <taxon>Clostridium</taxon>
    </lineage>
</organism>
<evidence type="ECO:0008006" key="4">
    <source>
        <dbReference type="Google" id="ProtNLM"/>
    </source>
</evidence>
<evidence type="ECO:0000256" key="1">
    <source>
        <dbReference type="SAM" id="Phobius"/>
    </source>
</evidence>
<gene>
    <name evidence="2" type="ORF">BD821_10451</name>
</gene>
<sequence length="182" mass="21204">MSNSFGVLNIIIMISLISLFFMQLSQYIKANKKHDIKTHKILYYIPNSGATKTLSMVFPILIIVSFIMPLINGEINIYRVAFSIFMLFYSVFMYMTLDMNLVITASGIGVKPSFLNIYLQFIDWKDIVQWSLKKDKKDNDVFFLQFKHRGTNSGLERKVKDNKDELSKLMSKYAPRKSKMIK</sequence>
<keyword evidence="1" id="KW-1133">Transmembrane helix</keyword>